<dbReference type="GO" id="GO:0016787">
    <property type="term" value="F:hydrolase activity"/>
    <property type="evidence" value="ECO:0007669"/>
    <property type="project" value="UniProtKB-KW"/>
</dbReference>
<dbReference type="CDD" id="cd00077">
    <property type="entry name" value="HDc"/>
    <property type="match status" value="1"/>
</dbReference>
<dbReference type="Gene3D" id="1.10.472.50">
    <property type="entry name" value="HD-domain/PDEase-like"/>
    <property type="match status" value="1"/>
</dbReference>
<dbReference type="InterPro" id="IPR003607">
    <property type="entry name" value="HD/PDEase_dom"/>
</dbReference>
<proteinExistence type="predicted"/>
<dbReference type="RefSeq" id="WP_053399955.1">
    <property type="nucleotide sequence ID" value="NZ_JAUKEN010000002.1"/>
</dbReference>
<dbReference type="SMART" id="SM00471">
    <property type="entry name" value="HDc"/>
    <property type="match status" value="1"/>
</dbReference>
<dbReference type="PATRIC" id="fig|284581.3.peg.955"/>
<dbReference type="PANTHER" id="PTHR33594">
    <property type="entry name" value="SUPERFAMILY HYDROLASE, PUTATIVE (AFU_ORTHOLOGUE AFUA_1G03035)-RELATED"/>
    <property type="match status" value="1"/>
</dbReference>
<dbReference type="InterPro" id="IPR006674">
    <property type="entry name" value="HD_domain"/>
</dbReference>
<evidence type="ECO:0000313" key="2">
    <source>
        <dbReference type="EMBL" id="KOO50782.1"/>
    </source>
</evidence>
<dbReference type="SUPFAM" id="SSF109604">
    <property type="entry name" value="HD-domain/PDEase-like"/>
    <property type="match status" value="1"/>
</dbReference>
<dbReference type="OrthoDB" id="9797344at2"/>
<dbReference type="AlphaFoldDB" id="A0A0M0LIP0"/>
<keyword evidence="2" id="KW-0378">Hydrolase</keyword>
<name>A0A0M0LIP0_9BACI</name>
<dbReference type="EMBL" id="LILC01000002">
    <property type="protein sequence ID" value="KOO50782.1"/>
    <property type="molecule type" value="Genomic_DNA"/>
</dbReference>
<dbReference type="Proteomes" id="UP000037558">
    <property type="component" value="Unassembled WGS sequence"/>
</dbReference>
<dbReference type="PANTHER" id="PTHR33594:SF1">
    <property type="entry name" value="HD_PDEASE DOMAIN-CONTAINING PROTEIN"/>
    <property type="match status" value="1"/>
</dbReference>
<dbReference type="STRING" id="284581.AMD01_03325"/>
<feature type="domain" description="HD" evidence="1">
    <location>
        <begin position="27"/>
        <end position="128"/>
    </location>
</feature>
<organism evidence="2 3">
    <name type="scientific">Priestia koreensis</name>
    <dbReference type="NCBI Taxonomy" id="284581"/>
    <lineage>
        <taxon>Bacteria</taxon>
        <taxon>Bacillati</taxon>
        <taxon>Bacillota</taxon>
        <taxon>Bacilli</taxon>
        <taxon>Bacillales</taxon>
        <taxon>Bacillaceae</taxon>
        <taxon>Priestia</taxon>
    </lineage>
</organism>
<dbReference type="Gene3D" id="1.20.58.1910">
    <property type="match status" value="1"/>
</dbReference>
<dbReference type="Pfam" id="PF01966">
    <property type="entry name" value="HD"/>
    <property type="match status" value="1"/>
</dbReference>
<reference evidence="3" key="1">
    <citation type="submission" date="2015-08" db="EMBL/GenBank/DDBJ databases">
        <title>Fjat-14210 dsm16467.</title>
        <authorList>
            <person name="Liu B."/>
            <person name="Wang J."/>
            <person name="Zhu Y."/>
            <person name="Liu G."/>
            <person name="Chen Q."/>
            <person name="Chen Z."/>
            <person name="Lan J."/>
            <person name="Che J."/>
            <person name="Ge C."/>
            <person name="Shi H."/>
            <person name="Pan Z."/>
            <person name="Liu X."/>
        </authorList>
    </citation>
    <scope>NUCLEOTIDE SEQUENCE [LARGE SCALE GENOMIC DNA]</scope>
    <source>
        <strain evidence="3">DSM 16467</strain>
    </source>
</reference>
<comment type="caution">
    <text evidence="2">The sequence shown here is derived from an EMBL/GenBank/DDBJ whole genome shotgun (WGS) entry which is preliminary data.</text>
</comment>
<dbReference type="PROSITE" id="PS51831">
    <property type="entry name" value="HD"/>
    <property type="match status" value="1"/>
</dbReference>
<evidence type="ECO:0000259" key="1">
    <source>
        <dbReference type="PROSITE" id="PS51831"/>
    </source>
</evidence>
<protein>
    <submittedName>
        <fullName evidence="2">Phosphohydrolase</fullName>
    </submittedName>
</protein>
<gene>
    <name evidence="2" type="ORF">AMD01_03325</name>
</gene>
<sequence length="216" mass="24891">MNQTVEIIEQTKGWVKEKLAHDHSGHDWDHIKRVHRNALLIAKDVEVDILVIELAALLHDAVDEKLFSDVEQAYRDVRALLEPFAITTEQTEHVITILRGISFKGGQQPPLQTMEGHIVQDADRLDAIGAIGVARTFTYGGSKGHRMYDEELAVRDHMTAEEYRKNESTPIHHFYEKLLKLKDLMNTDKGRELAEERHAFMEQFLQQFLKEWNGLA</sequence>
<keyword evidence="3" id="KW-1185">Reference proteome</keyword>
<accession>A0A0M0LIP0</accession>
<evidence type="ECO:0000313" key="3">
    <source>
        <dbReference type="Proteomes" id="UP000037558"/>
    </source>
</evidence>